<sequence>MAVQDEGSSSVTSSSPLQYFSLMSISPTSLAAGSGGSPYTWPREMKSDDRGIILIHLLLNSANYVAAGDVERANTCLEHIALLGASPDGDTMQRIAALFTDALARRLLRASLPGIFRAITGGSTPPSVSAAAAAQHLARRHFFDLCPFLKLAYVIANQAILEAMEGERVVHLVDLHAADPTPWVALMQALSARPGGSPHLRITGVHDQKEVLDHVASRLSEEAEKLDVPFQFNPVVSKLESLDPERSLRVKTGEAVAICSMLQLHRLLAPDDDSGLHLYRTSTATLPSKCSPSGGIAQPHLMAPQMGGHSGTLGELLETEPHHLATRFNGYSPSPDSVVSSAAPPPHSVRMEAFLAGLWGLAPKLMVVVEQESNHNGGALAERFTEALNYYAALFDCLESAAAMGGGGPARAEERARGEGTLFGEEVRDVIAKEGAERRERHERLDRWLKRLEAAGFGRVPLSYYALMQARRLLQQAYGGCNGYGVRDEAGGCHGLCWQDRPLFFVSAWRCRRFD</sequence>
<dbReference type="PROSITE" id="PS50985">
    <property type="entry name" value="GRAS"/>
    <property type="match status" value="1"/>
</dbReference>
<evidence type="ECO:0000256" key="1">
    <source>
        <dbReference type="ARBA" id="ARBA00023015"/>
    </source>
</evidence>
<feature type="short sequence motif" description="LXXLL motif" evidence="3">
    <location>
        <begin position="264"/>
        <end position="268"/>
    </location>
</feature>
<dbReference type="Pfam" id="PF03514">
    <property type="entry name" value="GRAS"/>
    <property type="match status" value="1"/>
</dbReference>
<protein>
    <submittedName>
        <fullName evidence="4">Scarecrow-like protein 3</fullName>
    </submittedName>
</protein>
<organism evidence="4">
    <name type="scientific">Anthurium amnicola</name>
    <dbReference type="NCBI Taxonomy" id="1678845"/>
    <lineage>
        <taxon>Eukaryota</taxon>
        <taxon>Viridiplantae</taxon>
        <taxon>Streptophyta</taxon>
        <taxon>Embryophyta</taxon>
        <taxon>Tracheophyta</taxon>
        <taxon>Spermatophyta</taxon>
        <taxon>Magnoliopsida</taxon>
        <taxon>Liliopsida</taxon>
        <taxon>Araceae</taxon>
        <taxon>Pothoideae</taxon>
        <taxon>Potheae</taxon>
        <taxon>Anthurium</taxon>
    </lineage>
</organism>
<accession>A0A1D1YEG6</accession>
<proteinExistence type="inferred from homology"/>
<evidence type="ECO:0000256" key="2">
    <source>
        <dbReference type="ARBA" id="ARBA00023163"/>
    </source>
</evidence>
<comment type="caution">
    <text evidence="3">Lacks conserved residue(s) required for the propagation of feature annotation.</text>
</comment>
<keyword evidence="1" id="KW-0805">Transcription regulation</keyword>
<dbReference type="PANTHER" id="PTHR31636">
    <property type="entry name" value="OSJNBA0084A10.13 PROTEIN-RELATED"/>
    <property type="match status" value="1"/>
</dbReference>
<feature type="region of interest" description="VHIID" evidence="3">
    <location>
        <begin position="139"/>
        <end position="204"/>
    </location>
</feature>
<comment type="similarity">
    <text evidence="3">Belongs to the GRAS family.</text>
</comment>
<dbReference type="AlphaFoldDB" id="A0A1D1YEG6"/>
<evidence type="ECO:0000256" key="3">
    <source>
        <dbReference type="PROSITE-ProRule" id="PRU01191"/>
    </source>
</evidence>
<keyword evidence="2" id="KW-0804">Transcription</keyword>
<evidence type="ECO:0000313" key="4">
    <source>
        <dbReference type="EMBL" id="JAT53024.1"/>
    </source>
</evidence>
<dbReference type="InterPro" id="IPR005202">
    <property type="entry name" value="TF_GRAS"/>
</dbReference>
<feature type="region of interest" description="Leucine repeat II (LRII)" evidence="3">
    <location>
        <begin position="214"/>
        <end position="246"/>
    </location>
</feature>
<feature type="region of interest" description="SAW" evidence="3">
    <location>
        <begin position="432"/>
        <end position="510"/>
    </location>
</feature>
<gene>
    <name evidence="4" type="primary">SCL3_0</name>
    <name evidence="4" type="ORF">g.54279</name>
</gene>
<name>A0A1D1YEG6_9ARAE</name>
<dbReference type="EMBL" id="GDJX01014912">
    <property type="protein sequence ID" value="JAT53024.1"/>
    <property type="molecule type" value="Transcribed_RNA"/>
</dbReference>
<reference evidence="4" key="1">
    <citation type="submission" date="2015-07" db="EMBL/GenBank/DDBJ databases">
        <title>Transcriptome Assembly of Anthurium amnicola.</title>
        <authorList>
            <person name="Suzuki J."/>
        </authorList>
    </citation>
    <scope>NUCLEOTIDE SEQUENCE</scope>
</reference>